<keyword evidence="2" id="KW-1185">Reference proteome</keyword>
<name>A0A166DEX8_9AGAM</name>
<dbReference type="Proteomes" id="UP000076798">
    <property type="component" value="Unassembled WGS sequence"/>
</dbReference>
<accession>A0A166DEX8</accession>
<organism evidence="1 2">
    <name type="scientific">Sistotremastrum suecicum HHB10207 ss-3</name>
    <dbReference type="NCBI Taxonomy" id="1314776"/>
    <lineage>
        <taxon>Eukaryota</taxon>
        <taxon>Fungi</taxon>
        <taxon>Dikarya</taxon>
        <taxon>Basidiomycota</taxon>
        <taxon>Agaricomycotina</taxon>
        <taxon>Agaricomycetes</taxon>
        <taxon>Sistotremastrales</taxon>
        <taxon>Sistotremastraceae</taxon>
        <taxon>Sistotremastrum</taxon>
    </lineage>
</organism>
<proteinExistence type="predicted"/>
<dbReference type="EMBL" id="KV428063">
    <property type="protein sequence ID" value="KZT38456.1"/>
    <property type="molecule type" value="Genomic_DNA"/>
</dbReference>
<evidence type="ECO:0000313" key="1">
    <source>
        <dbReference type="EMBL" id="KZT38456.1"/>
    </source>
</evidence>
<protein>
    <submittedName>
        <fullName evidence="1">Uncharacterized protein</fullName>
    </submittedName>
</protein>
<dbReference type="AlphaFoldDB" id="A0A166DEX8"/>
<evidence type="ECO:0000313" key="2">
    <source>
        <dbReference type="Proteomes" id="UP000076798"/>
    </source>
</evidence>
<reference evidence="1 2" key="1">
    <citation type="journal article" date="2016" name="Mol. Biol. Evol.">
        <title>Comparative Genomics of Early-Diverging Mushroom-Forming Fungi Provides Insights into the Origins of Lignocellulose Decay Capabilities.</title>
        <authorList>
            <person name="Nagy L.G."/>
            <person name="Riley R."/>
            <person name="Tritt A."/>
            <person name="Adam C."/>
            <person name="Daum C."/>
            <person name="Floudas D."/>
            <person name="Sun H."/>
            <person name="Yadav J.S."/>
            <person name="Pangilinan J."/>
            <person name="Larsson K.H."/>
            <person name="Matsuura K."/>
            <person name="Barry K."/>
            <person name="Labutti K."/>
            <person name="Kuo R."/>
            <person name="Ohm R.A."/>
            <person name="Bhattacharya S.S."/>
            <person name="Shirouzu T."/>
            <person name="Yoshinaga Y."/>
            <person name="Martin F.M."/>
            <person name="Grigoriev I.V."/>
            <person name="Hibbett D.S."/>
        </authorList>
    </citation>
    <scope>NUCLEOTIDE SEQUENCE [LARGE SCALE GENOMIC DNA]</scope>
    <source>
        <strain evidence="1 2">HHB10207 ss-3</strain>
    </source>
</reference>
<gene>
    <name evidence="1" type="ORF">SISSUDRAFT_754656</name>
</gene>
<sequence>MRPIQAKLELTRTSSTRLLLGLRNIYHPSKPAIFRCMLPIASQLLKAQRAFFSEPYDEEFCFSAQQFGEMHLFFHDAMMIVAATFGATDRPHGKNVPAMHYGGEAHLRSLSAIPNVAHDPRTRIALLFAIRARQAFLHLRYVSVQCCAPVLTTHIFSVVH</sequence>